<dbReference type="InterPro" id="IPR029045">
    <property type="entry name" value="ClpP/crotonase-like_dom_sf"/>
</dbReference>
<evidence type="ECO:0000313" key="9">
    <source>
        <dbReference type="EMBL" id="MBM3224943.1"/>
    </source>
</evidence>
<dbReference type="Gene3D" id="2.40.50.140">
    <property type="entry name" value="Nucleic acid-binding proteins"/>
    <property type="match status" value="1"/>
</dbReference>
<feature type="domain" description="NfeD integral membrane" evidence="7">
    <location>
        <begin position="314"/>
        <end position="427"/>
    </location>
</feature>
<dbReference type="InterPro" id="IPR012340">
    <property type="entry name" value="NA-bd_OB-fold"/>
</dbReference>
<proteinExistence type="predicted"/>
<evidence type="ECO:0000259" key="8">
    <source>
        <dbReference type="Pfam" id="PF25145"/>
    </source>
</evidence>
<dbReference type="InterPro" id="IPR056738">
    <property type="entry name" value="NfeD1b_N"/>
</dbReference>
<dbReference type="SUPFAM" id="SSF52096">
    <property type="entry name" value="ClpP/crotonase"/>
    <property type="match status" value="1"/>
</dbReference>
<comment type="caution">
    <text evidence="9">The sequence shown here is derived from an EMBL/GenBank/DDBJ whole genome shotgun (WGS) entry which is preliminary data.</text>
</comment>
<evidence type="ECO:0000256" key="2">
    <source>
        <dbReference type="ARBA" id="ARBA00022692"/>
    </source>
</evidence>
<sequence length="530" mass="55930">MAAACCWRASAWAQQPGSCLGTTPRGCACHTVTVGMAFPATGESSGVRYPGKVIMSPHTVQQRLRARAHVSWSAWWAGRFGVRLAMLLATFVLNVSSPWAAARPLVYVVPIEGVIDLGLAPLTTRVLEEATQAGAAAVILEVNTLGGRVDAAVLMRDALLRARVRTVAFVNQRAISAGALISLAAETLVMAGGSTIGAATPVEMGVPGAPAQPVAEKTVSYLRKEFRATAESRQRPPLLAEAMVDADVEIPDVIAKGKLLTLTTAEALQHKLADFQADTLQAVLQNLHLPEAESRRIAPTWAETLVRFLTHPIVSSLLMTLGILGLIVELRTPGFGVPGAVGLLTLALFFWGHWLVQLAGWEEVLLVGAGVLLLALEVFVIPGFGVTGFLGMTALLAGLSLSVMGAGATWGVVVTVVGRVVLALLLALAASLTLLRVLPRLPFGKRLILATELPAEAGYTSAPESDRRWLGKSGVAVSSLRPAGIAHLDGERVDVVSDGAFIEAGTVIYVARVDGNRIVVRRLDPPDRKE</sequence>
<feature type="transmembrane region" description="Helical" evidence="5">
    <location>
        <begin position="364"/>
        <end position="382"/>
    </location>
</feature>
<dbReference type="InterPro" id="IPR052165">
    <property type="entry name" value="Membrane_assoc_protease"/>
</dbReference>
<dbReference type="AlphaFoldDB" id="A0A937W148"/>
<keyword evidence="4 5" id="KW-0472">Membrane</keyword>
<evidence type="ECO:0000259" key="7">
    <source>
        <dbReference type="Pfam" id="PF24961"/>
    </source>
</evidence>
<dbReference type="SUPFAM" id="SSF141322">
    <property type="entry name" value="NfeD domain-like"/>
    <property type="match status" value="1"/>
</dbReference>
<dbReference type="Gene3D" id="3.90.226.10">
    <property type="entry name" value="2-enoyl-CoA Hydratase, Chain A, domain 1"/>
    <property type="match status" value="1"/>
</dbReference>
<organism evidence="9 10">
    <name type="scientific">Tectimicrobiota bacterium</name>
    <dbReference type="NCBI Taxonomy" id="2528274"/>
    <lineage>
        <taxon>Bacteria</taxon>
        <taxon>Pseudomonadati</taxon>
        <taxon>Nitrospinota/Tectimicrobiota group</taxon>
        <taxon>Candidatus Tectimicrobiota</taxon>
    </lineage>
</organism>
<evidence type="ECO:0000256" key="3">
    <source>
        <dbReference type="ARBA" id="ARBA00022989"/>
    </source>
</evidence>
<dbReference type="Pfam" id="PF25145">
    <property type="entry name" value="NfeD1b_N"/>
    <property type="match status" value="1"/>
</dbReference>
<gene>
    <name evidence="9" type="ORF">FJZ47_14225</name>
</gene>
<feature type="domain" description="NfeD1b N-terminal" evidence="8">
    <location>
        <begin position="106"/>
        <end position="293"/>
    </location>
</feature>
<evidence type="ECO:0000256" key="4">
    <source>
        <dbReference type="ARBA" id="ARBA00023136"/>
    </source>
</evidence>
<comment type="subcellular location">
    <subcellularLocation>
        <location evidence="1">Membrane</location>
        <topology evidence="1">Multi-pass membrane protein</topology>
    </subcellularLocation>
</comment>
<dbReference type="InterPro" id="IPR056739">
    <property type="entry name" value="NfeD_membrane"/>
</dbReference>
<dbReference type="GO" id="GO:0005886">
    <property type="term" value="C:plasma membrane"/>
    <property type="evidence" value="ECO:0007669"/>
    <property type="project" value="TreeGrafter"/>
</dbReference>
<evidence type="ECO:0000313" key="10">
    <source>
        <dbReference type="Proteomes" id="UP000712673"/>
    </source>
</evidence>
<dbReference type="Proteomes" id="UP000712673">
    <property type="component" value="Unassembled WGS sequence"/>
</dbReference>
<dbReference type="Pfam" id="PF24961">
    <property type="entry name" value="NfeD_membrane"/>
    <property type="match status" value="1"/>
</dbReference>
<name>A0A937W148_UNCTE</name>
<evidence type="ECO:0000259" key="6">
    <source>
        <dbReference type="Pfam" id="PF01957"/>
    </source>
</evidence>
<feature type="transmembrane region" description="Helical" evidence="5">
    <location>
        <begin position="335"/>
        <end position="352"/>
    </location>
</feature>
<evidence type="ECO:0000256" key="5">
    <source>
        <dbReference type="SAM" id="Phobius"/>
    </source>
</evidence>
<dbReference type="CDD" id="cd07021">
    <property type="entry name" value="Clp_protease_NfeD_like"/>
    <property type="match status" value="1"/>
</dbReference>
<dbReference type="PANTHER" id="PTHR33507:SF3">
    <property type="entry name" value="INNER MEMBRANE PROTEIN YBBJ"/>
    <property type="match status" value="1"/>
</dbReference>
<feature type="transmembrane region" description="Helical" evidence="5">
    <location>
        <begin position="308"/>
        <end position="328"/>
    </location>
</feature>
<dbReference type="InterPro" id="IPR002810">
    <property type="entry name" value="NfeD-like_C"/>
</dbReference>
<accession>A0A937W148</accession>
<feature type="transmembrane region" description="Helical" evidence="5">
    <location>
        <begin position="416"/>
        <end position="438"/>
    </location>
</feature>
<feature type="domain" description="NfeD-like C-terminal" evidence="6">
    <location>
        <begin position="470"/>
        <end position="522"/>
    </location>
</feature>
<dbReference type="PANTHER" id="PTHR33507">
    <property type="entry name" value="INNER MEMBRANE PROTEIN YBBJ"/>
    <property type="match status" value="1"/>
</dbReference>
<reference evidence="9" key="1">
    <citation type="submission" date="2019-03" db="EMBL/GenBank/DDBJ databases">
        <title>Lake Tanganyika Metagenome-Assembled Genomes (MAGs).</title>
        <authorList>
            <person name="Tran P."/>
        </authorList>
    </citation>
    <scope>NUCLEOTIDE SEQUENCE</scope>
    <source>
        <strain evidence="9">K_DeepCast_65m_m2_066</strain>
    </source>
</reference>
<keyword evidence="3 5" id="KW-1133">Transmembrane helix</keyword>
<evidence type="ECO:0000256" key="1">
    <source>
        <dbReference type="ARBA" id="ARBA00004141"/>
    </source>
</evidence>
<dbReference type="EMBL" id="VGLS01000442">
    <property type="protein sequence ID" value="MBM3224943.1"/>
    <property type="molecule type" value="Genomic_DNA"/>
</dbReference>
<keyword evidence="2 5" id="KW-0812">Transmembrane</keyword>
<feature type="transmembrane region" description="Helical" evidence="5">
    <location>
        <begin position="389"/>
        <end position="410"/>
    </location>
</feature>
<protein>
    <submittedName>
        <fullName evidence="9">Nodulation protein NfeD</fullName>
    </submittedName>
</protein>
<dbReference type="Pfam" id="PF01957">
    <property type="entry name" value="NfeD"/>
    <property type="match status" value="1"/>
</dbReference>